<dbReference type="KEGG" id="nso:NIASO_04380"/>
<evidence type="ECO:0000256" key="4">
    <source>
        <dbReference type="ARBA" id="ARBA00022691"/>
    </source>
</evidence>
<dbReference type="Pfam" id="PF05175">
    <property type="entry name" value="MTS"/>
    <property type="match status" value="1"/>
</dbReference>
<evidence type="ECO:0000256" key="1">
    <source>
        <dbReference type="ARBA" id="ARBA00012771"/>
    </source>
</evidence>
<evidence type="ECO:0000259" key="6">
    <source>
        <dbReference type="Pfam" id="PF05175"/>
    </source>
</evidence>
<dbReference type="RefSeq" id="WP_008583282.1">
    <property type="nucleotide sequence ID" value="NZ_CP007035.1"/>
</dbReference>
<dbReference type="InterPro" id="IPR050320">
    <property type="entry name" value="N5-glutamine_MTase"/>
</dbReference>
<dbReference type="Proteomes" id="UP000003586">
    <property type="component" value="Chromosome"/>
</dbReference>
<comment type="catalytic activity">
    <reaction evidence="5">
        <text>L-glutaminyl-[peptide chain release factor] + S-adenosyl-L-methionine = N(5)-methyl-L-glutaminyl-[peptide chain release factor] + S-adenosyl-L-homocysteine + H(+)</text>
        <dbReference type="Rhea" id="RHEA:42896"/>
        <dbReference type="Rhea" id="RHEA-COMP:10271"/>
        <dbReference type="Rhea" id="RHEA-COMP:10272"/>
        <dbReference type="ChEBI" id="CHEBI:15378"/>
        <dbReference type="ChEBI" id="CHEBI:30011"/>
        <dbReference type="ChEBI" id="CHEBI:57856"/>
        <dbReference type="ChEBI" id="CHEBI:59789"/>
        <dbReference type="ChEBI" id="CHEBI:61891"/>
        <dbReference type="EC" id="2.1.1.297"/>
    </reaction>
</comment>
<proteinExistence type="predicted"/>
<dbReference type="eggNOG" id="COG2890">
    <property type="taxonomic scope" value="Bacteria"/>
</dbReference>
<evidence type="ECO:0000256" key="2">
    <source>
        <dbReference type="ARBA" id="ARBA00022603"/>
    </source>
</evidence>
<dbReference type="PANTHER" id="PTHR18895:SF74">
    <property type="entry name" value="MTRF1L RELEASE FACTOR GLUTAMINE METHYLTRANSFERASE"/>
    <property type="match status" value="1"/>
</dbReference>
<keyword evidence="2 7" id="KW-0489">Methyltransferase</keyword>
<dbReference type="AlphaFoldDB" id="W0EYI9"/>
<dbReference type="GO" id="GO:0102559">
    <property type="term" value="F:peptide chain release factor N(5)-glutamine methyltransferase activity"/>
    <property type="evidence" value="ECO:0007669"/>
    <property type="project" value="UniProtKB-EC"/>
</dbReference>
<accession>W0EYI9</accession>
<dbReference type="InterPro" id="IPR007848">
    <property type="entry name" value="Small_mtfrase_dom"/>
</dbReference>
<dbReference type="NCBIfam" id="TIGR00536">
    <property type="entry name" value="hemK_fam"/>
    <property type="match status" value="1"/>
</dbReference>
<dbReference type="InterPro" id="IPR019874">
    <property type="entry name" value="RF_methyltr_PrmC"/>
</dbReference>
<dbReference type="GO" id="GO:0032259">
    <property type="term" value="P:methylation"/>
    <property type="evidence" value="ECO:0007669"/>
    <property type="project" value="UniProtKB-KW"/>
</dbReference>
<reference evidence="7 8" key="1">
    <citation type="submission" date="2013-12" db="EMBL/GenBank/DDBJ databases">
        <authorList>
            <consortium name="DOE Joint Genome Institute"/>
            <person name="Eisen J."/>
            <person name="Huntemann M."/>
            <person name="Han J."/>
            <person name="Chen A."/>
            <person name="Kyrpides N."/>
            <person name="Mavromatis K."/>
            <person name="Markowitz V."/>
            <person name="Palaniappan K."/>
            <person name="Ivanova N."/>
            <person name="Schaumberg A."/>
            <person name="Pati A."/>
            <person name="Liolios K."/>
            <person name="Nordberg H.P."/>
            <person name="Cantor M.N."/>
            <person name="Hua S.X."/>
            <person name="Woyke T."/>
        </authorList>
    </citation>
    <scope>NUCLEOTIDE SEQUENCE [LARGE SCALE GENOMIC DNA]</scope>
    <source>
        <strain evidence="8">DSM 19437</strain>
    </source>
</reference>
<protein>
    <recommendedName>
        <fullName evidence="1">peptide chain release factor N(5)-glutamine methyltransferase</fullName>
        <ecNumber evidence="1">2.1.1.297</ecNumber>
    </recommendedName>
</protein>
<dbReference type="SUPFAM" id="SSF53335">
    <property type="entry name" value="S-adenosyl-L-methionine-dependent methyltransferases"/>
    <property type="match status" value="1"/>
</dbReference>
<dbReference type="GO" id="GO:0003676">
    <property type="term" value="F:nucleic acid binding"/>
    <property type="evidence" value="ECO:0007669"/>
    <property type="project" value="InterPro"/>
</dbReference>
<dbReference type="HOGENOM" id="CLU_018398_3_2_10"/>
<name>W0EYI9_9BACT</name>
<dbReference type="Gene3D" id="1.10.8.10">
    <property type="entry name" value="DNA helicase RuvA subunit, C-terminal domain"/>
    <property type="match status" value="1"/>
</dbReference>
<evidence type="ECO:0000313" key="8">
    <source>
        <dbReference type="Proteomes" id="UP000003586"/>
    </source>
</evidence>
<dbReference type="EMBL" id="CP007035">
    <property type="protein sequence ID" value="AHF14633.1"/>
    <property type="molecule type" value="Genomic_DNA"/>
</dbReference>
<organism evidence="7 8">
    <name type="scientific">Niabella soli DSM 19437</name>
    <dbReference type="NCBI Taxonomy" id="929713"/>
    <lineage>
        <taxon>Bacteria</taxon>
        <taxon>Pseudomonadati</taxon>
        <taxon>Bacteroidota</taxon>
        <taxon>Chitinophagia</taxon>
        <taxon>Chitinophagales</taxon>
        <taxon>Chitinophagaceae</taxon>
        <taxon>Niabella</taxon>
    </lineage>
</organism>
<dbReference type="NCBIfam" id="TIGR03534">
    <property type="entry name" value="RF_mod_PrmC"/>
    <property type="match status" value="1"/>
</dbReference>
<dbReference type="InterPro" id="IPR004556">
    <property type="entry name" value="HemK-like"/>
</dbReference>
<dbReference type="PANTHER" id="PTHR18895">
    <property type="entry name" value="HEMK METHYLTRANSFERASE"/>
    <property type="match status" value="1"/>
</dbReference>
<dbReference type="EC" id="2.1.1.297" evidence="1"/>
<evidence type="ECO:0000313" key="7">
    <source>
        <dbReference type="EMBL" id="AHF14633.1"/>
    </source>
</evidence>
<gene>
    <name evidence="7" type="ORF">NIASO_04380</name>
</gene>
<keyword evidence="4" id="KW-0949">S-adenosyl-L-methionine</keyword>
<sequence length="283" mass="32018">MELHRFKDKFIDTISAVYEKQEAANIWNLLVHYCNDHQADAAFPSNKAIFLENISKRLLQEEPIQYILNEAWFYDIPFYVDENVLIPRPETEELVHWVIREHNTKPALNILDIGTGSGCIPIILKRKLTQALITSCDISAGALVVAQRNASTHNAMINFIQLDFLNEIGWSLLPKADILISNPPYIPEKDKYTMNPNVVDYEPALALFVPDQDPLLFYRKIAAAAKQLLNTGGAIYVEIHESLGAATNALFNASGFTTIVQTDMQGKERFVKATKRETINDKQ</sequence>
<keyword evidence="8" id="KW-1185">Reference proteome</keyword>
<dbReference type="PROSITE" id="PS00092">
    <property type="entry name" value="N6_MTASE"/>
    <property type="match status" value="1"/>
</dbReference>
<evidence type="ECO:0000256" key="5">
    <source>
        <dbReference type="ARBA" id="ARBA00048391"/>
    </source>
</evidence>
<feature type="domain" description="Methyltransferase small" evidence="6">
    <location>
        <begin position="106"/>
        <end position="190"/>
    </location>
</feature>
<dbReference type="OrthoDB" id="9800643at2"/>
<dbReference type="CDD" id="cd02440">
    <property type="entry name" value="AdoMet_MTases"/>
    <property type="match status" value="1"/>
</dbReference>
<evidence type="ECO:0000256" key="3">
    <source>
        <dbReference type="ARBA" id="ARBA00022679"/>
    </source>
</evidence>
<dbReference type="InterPro" id="IPR002052">
    <property type="entry name" value="DNA_methylase_N6_adenine_CS"/>
</dbReference>
<dbReference type="InterPro" id="IPR029063">
    <property type="entry name" value="SAM-dependent_MTases_sf"/>
</dbReference>
<dbReference type="STRING" id="929713.NIASO_04380"/>
<keyword evidence="3 7" id="KW-0808">Transferase</keyword>
<dbReference type="Gene3D" id="3.40.50.150">
    <property type="entry name" value="Vaccinia Virus protein VP39"/>
    <property type="match status" value="1"/>
</dbReference>